<name>A0ABS6ZZA4_9DEIN</name>
<keyword evidence="3 6" id="KW-1133">Transmembrane helix</keyword>
<evidence type="ECO:0000313" key="9">
    <source>
        <dbReference type="Proteomes" id="UP000724268"/>
    </source>
</evidence>
<evidence type="ECO:0000256" key="4">
    <source>
        <dbReference type="ARBA" id="ARBA00023136"/>
    </source>
</evidence>
<feature type="transmembrane region" description="Helical" evidence="6">
    <location>
        <begin position="12"/>
        <end position="33"/>
    </location>
</feature>
<feature type="transmembrane region" description="Helical" evidence="6">
    <location>
        <begin position="143"/>
        <end position="163"/>
    </location>
</feature>
<keyword evidence="4 6" id="KW-0472">Membrane</keyword>
<dbReference type="PANTHER" id="PTHR37422:SF23">
    <property type="entry name" value="TEICHURONIC ACID BIOSYNTHESIS PROTEIN TUAE"/>
    <property type="match status" value="1"/>
</dbReference>
<keyword evidence="2 6" id="KW-0812">Transmembrane</keyword>
<evidence type="ECO:0000256" key="2">
    <source>
        <dbReference type="ARBA" id="ARBA00022692"/>
    </source>
</evidence>
<evidence type="ECO:0000313" key="8">
    <source>
        <dbReference type="EMBL" id="MBW6395366.1"/>
    </source>
</evidence>
<feature type="transmembrane region" description="Helical" evidence="6">
    <location>
        <begin position="45"/>
        <end position="64"/>
    </location>
</feature>
<evidence type="ECO:0000256" key="6">
    <source>
        <dbReference type="SAM" id="Phobius"/>
    </source>
</evidence>
<dbReference type="EMBL" id="JAHXRS010000017">
    <property type="protein sequence ID" value="MBW6395366.1"/>
    <property type="molecule type" value="Genomic_DNA"/>
</dbReference>
<dbReference type="RefSeq" id="WP_219759875.1">
    <property type="nucleotide sequence ID" value="NZ_JAHXRS010000017.1"/>
</dbReference>
<dbReference type="Pfam" id="PF04932">
    <property type="entry name" value="Wzy_C"/>
    <property type="match status" value="1"/>
</dbReference>
<comment type="subcellular location">
    <subcellularLocation>
        <location evidence="1">Membrane</location>
        <topology evidence="1">Multi-pass membrane protein</topology>
    </subcellularLocation>
</comment>
<feature type="transmembrane region" description="Helical" evidence="6">
    <location>
        <begin position="215"/>
        <end position="239"/>
    </location>
</feature>
<dbReference type="InterPro" id="IPR007016">
    <property type="entry name" value="O-antigen_ligase-rel_domated"/>
</dbReference>
<reference evidence="8 9" key="1">
    <citation type="submission" date="2021-07" db="EMBL/GenBank/DDBJ databases">
        <title>Thermus aquaticus gen. n. and sp. n., a nonsporulating extreme thermophile.</title>
        <authorList>
            <person name="Hu C.-J."/>
            <person name="Li W.-J."/>
            <person name="Xian W.-D."/>
        </authorList>
    </citation>
    <scope>NUCLEOTIDE SEQUENCE [LARGE SCALE GENOMIC DNA]</scope>
    <source>
        <strain evidence="8 9">SYSU G05001</strain>
    </source>
</reference>
<feature type="region of interest" description="Disordered" evidence="5">
    <location>
        <begin position="531"/>
        <end position="552"/>
    </location>
</feature>
<dbReference type="InterPro" id="IPR051533">
    <property type="entry name" value="WaaL-like"/>
</dbReference>
<feature type="domain" description="O-antigen ligase-related" evidence="7">
    <location>
        <begin position="174"/>
        <end position="330"/>
    </location>
</feature>
<accession>A0ABS6ZZA4</accession>
<organism evidence="8 9">
    <name type="scientific">Thermus brevis</name>
    <dbReference type="NCBI Taxonomy" id="2862456"/>
    <lineage>
        <taxon>Bacteria</taxon>
        <taxon>Thermotogati</taxon>
        <taxon>Deinococcota</taxon>
        <taxon>Deinococci</taxon>
        <taxon>Thermales</taxon>
        <taxon>Thermaceae</taxon>
        <taxon>Thermus</taxon>
    </lineage>
</organism>
<sequence>MHPAHSLYSKTLLHKFKAIVILFFILLPLWHLWHRPHHLFQEPPLWAGVGSIGLLLLLIIVGKGPSPWAWAWWGLGLLSLLWSLAPGHTVVASLWEVWLLLALAAGRWRLGVLVLLSLLLLDGLYTALALWQAGLVSYVSGSHHYLLGALALGALPLFLAQVARGEGFRVAGFLLLVLSLYAALISGARAVYLPLLILLPLAYWRLAREGRAKSAAFLLLWAFLGVGLLEVLVPGNAILNALAFKATLTQQEALAPQEGAEEAPRIGNVEARLLMARLAFRIALEHPLGTGNGSYSQVFEAYMDYSGLPGVWSRSPHNYLLETLATGGWMRLGLLLILLWPAVKGFFGRDWPWALGTFGLWAPMLFDVSGYYPGYLALAFLLLGTLSPASSPRWLGLLGVLLASLLALGWYWPCQGTACAQRHLFFPSYTTQALAQASLEERHWLLQEAQRHYPLSPWPLTVALPHAPTPEARLELARELALRFPYARESFYVLWAHAALEAKKVEETRKALDLGLRHFPSSSQLREIRDHLDRGQGPFLEPPGQRRSPKGP</sequence>
<keyword evidence="9" id="KW-1185">Reference proteome</keyword>
<keyword evidence="8" id="KW-0436">Ligase</keyword>
<dbReference type="Proteomes" id="UP000724268">
    <property type="component" value="Unassembled WGS sequence"/>
</dbReference>
<dbReference type="PANTHER" id="PTHR37422">
    <property type="entry name" value="TEICHURONIC ACID BIOSYNTHESIS PROTEIN TUAE"/>
    <property type="match status" value="1"/>
</dbReference>
<feature type="transmembrane region" description="Helical" evidence="6">
    <location>
        <begin position="170"/>
        <end position="203"/>
    </location>
</feature>
<evidence type="ECO:0000256" key="3">
    <source>
        <dbReference type="ARBA" id="ARBA00022989"/>
    </source>
</evidence>
<comment type="caution">
    <text evidence="8">The sequence shown here is derived from an EMBL/GenBank/DDBJ whole genome shotgun (WGS) entry which is preliminary data.</text>
</comment>
<feature type="transmembrane region" description="Helical" evidence="6">
    <location>
        <begin position="394"/>
        <end position="412"/>
    </location>
</feature>
<proteinExistence type="predicted"/>
<feature type="transmembrane region" description="Helical" evidence="6">
    <location>
        <begin position="70"/>
        <end position="103"/>
    </location>
</feature>
<evidence type="ECO:0000259" key="7">
    <source>
        <dbReference type="Pfam" id="PF04932"/>
    </source>
</evidence>
<feature type="transmembrane region" description="Helical" evidence="6">
    <location>
        <begin position="319"/>
        <end position="340"/>
    </location>
</feature>
<gene>
    <name evidence="8" type="ORF">KZX47_09425</name>
</gene>
<evidence type="ECO:0000256" key="1">
    <source>
        <dbReference type="ARBA" id="ARBA00004141"/>
    </source>
</evidence>
<feature type="transmembrane region" description="Helical" evidence="6">
    <location>
        <begin position="110"/>
        <end position="131"/>
    </location>
</feature>
<dbReference type="GO" id="GO:0016874">
    <property type="term" value="F:ligase activity"/>
    <property type="evidence" value="ECO:0007669"/>
    <property type="project" value="UniProtKB-KW"/>
</dbReference>
<feature type="transmembrane region" description="Helical" evidence="6">
    <location>
        <begin position="360"/>
        <end position="382"/>
    </location>
</feature>
<evidence type="ECO:0000256" key="5">
    <source>
        <dbReference type="SAM" id="MobiDB-lite"/>
    </source>
</evidence>
<protein>
    <submittedName>
        <fullName evidence="8">O-antigen ligase family protein</fullName>
    </submittedName>
</protein>